<evidence type="ECO:0000256" key="7">
    <source>
        <dbReference type="SAM" id="Phobius"/>
    </source>
</evidence>
<feature type="transmembrane region" description="Helical" evidence="7">
    <location>
        <begin position="107"/>
        <end position="131"/>
    </location>
</feature>
<keyword evidence="3" id="KW-1003">Cell membrane</keyword>
<sequence length="384" mass="41446">MNTYFDIFKQFLLLGVISFGGPAAHIGYFHHKFVHKLQWISQEKYGQIVALSQFLPGPGSSQVGFALGYHKAGIVGAFLAFIAFTLPSVILMIALAQLSNQLTDNSYFYGITHGLKLLAVVVVTDAVVTMFRSFCRSKLTKSLAVFTAITLLVFSNLLMQLAVLVIAGVIGIKYLTHSALESHSVKSTFSWWPFVLFIALLILLSALASQSVHWQLAADFYQAGSMVFGGGHVVLPLLQNLLDGQLTTDTFLTGYAAAQAVPGPMFTLATFLGFHLSPDAPYTGAIIATFSIFLPGFLLMLTLLKHWQNLAQSPKLMGAMQGINAAVVGLLASALYFPVFTSSVLNALDMAVVVLGFYCLKQLKVPIVGLVIGFSLLGILLNLA</sequence>
<feature type="transmembrane region" description="Helical" evidence="7">
    <location>
        <begin position="220"/>
        <end position="238"/>
    </location>
</feature>
<evidence type="ECO:0000256" key="4">
    <source>
        <dbReference type="ARBA" id="ARBA00022692"/>
    </source>
</evidence>
<dbReference type="RefSeq" id="WP_311582477.1">
    <property type="nucleotide sequence ID" value="NZ_JAVRIF010000006.1"/>
</dbReference>
<dbReference type="PANTHER" id="PTHR33567">
    <property type="entry name" value="CHROMATE ION TRANSPORTER (EUROFUNG)"/>
    <property type="match status" value="1"/>
</dbReference>
<feature type="transmembrane region" description="Helical" evidence="7">
    <location>
        <begin position="190"/>
        <end position="208"/>
    </location>
</feature>
<comment type="caution">
    <text evidence="8">The sequence shown here is derived from an EMBL/GenBank/DDBJ whole genome shotgun (WGS) entry which is preliminary data.</text>
</comment>
<comment type="similarity">
    <text evidence="2">Belongs to the chromate ion transporter (CHR) (TC 2.A.51) family.</text>
</comment>
<feature type="transmembrane region" description="Helical" evidence="7">
    <location>
        <begin position="282"/>
        <end position="304"/>
    </location>
</feature>
<reference evidence="8 9" key="1">
    <citation type="submission" date="2023-09" db="EMBL/GenBank/DDBJ databases">
        <authorList>
            <person name="Rey-Velasco X."/>
        </authorList>
    </citation>
    <scope>NUCLEOTIDE SEQUENCE [LARGE SCALE GENOMIC DNA]</scope>
    <source>
        <strain evidence="8 9">W431</strain>
    </source>
</reference>
<evidence type="ECO:0000313" key="9">
    <source>
        <dbReference type="Proteomes" id="UP001266357"/>
    </source>
</evidence>
<feature type="transmembrane region" description="Helical" evidence="7">
    <location>
        <begin position="12"/>
        <end position="29"/>
    </location>
</feature>
<accession>A0ABU3A2L5</accession>
<evidence type="ECO:0000256" key="1">
    <source>
        <dbReference type="ARBA" id="ARBA00004651"/>
    </source>
</evidence>
<keyword evidence="9" id="KW-1185">Reference proteome</keyword>
<dbReference type="EMBL" id="JAVRIF010000006">
    <property type="protein sequence ID" value="MDT0604420.1"/>
    <property type="molecule type" value="Genomic_DNA"/>
</dbReference>
<evidence type="ECO:0000313" key="8">
    <source>
        <dbReference type="EMBL" id="MDT0604420.1"/>
    </source>
</evidence>
<protein>
    <submittedName>
        <fullName evidence="8">Chromate efflux transporter</fullName>
    </submittedName>
</protein>
<dbReference type="NCBIfam" id="TIGR00937">
    <property type="entry name" value="2A51"/>
    <property type="match status" value="1"/>
</dbReference>
<gene>
    <name evidence="8" type="primary">chrA</name>
    <name evidence="8" type="ORF">RM573_12500</name>
</gene>
<evidence type="ECO:0000256" key="5">
    <source>
        <dbReference type="ARBA" id="ARBA00022989"/>
    </source>
</evidence>
<dbReference type="Proteomes" id="UP001266357">
    <property type="component" value="Unassembled WGS sequence"/>
</dbReference>
<evidence type="ECO:0000256" key="6">
    <source>
        <dbReference type="ARBA" id="ARBA00023136"/>
    </source>
</evidence>
<dbReference type="PIRSF" id="PIRSF004810">
    <property type="entry name" value="ChrA"/>
    <property type="match status" value="1"/>
</dbReference>
<keyword evidence="4 7" id="KW-0812">Transmembrane</keyword>
<comment type="subcellular location">
    <subcellularLocation>
        <location evidence="1">Cell membrane</location>
        <topology evidence="1">Multi-pass membrane protein</topology>
    </subcellularLocation>
</comment>
<evidence type="ECO:0000256" key="3">
    <source>
        <dbReference type="ARBA" id="ARBA00022475"/>
    </source>
</evidence>
<name>A0ABU3A2L5_9GAMM</name>
<feature type="transmembrane region" description="Helical" evidence="7">
    <location>
        <begin position="143"/>
        <end position="170"/>
    </location>
</feature>
<keyword evidence="5 7" id="KW-1133">Transmembrane helix</keyword>
<dbReference type="PANTHER" id="PTHR33567:SF3">
    <property type="entry name" value="CHROMATE ION TRANSPORTER (EUROFUNG)"/>
    <property type="match status" value="1"/>
</dbReference>
<dbReference type="InterPro" id="IPR014047">
    <property type="entry name" value="Chr_Tranpt_l_chain"/>
</dbReference>
<organism evidence="8 9">
    <name type="scientific">Thalassotalea castellviae</name>
    <dbReference type="NCBI Taxonomy" id="3075612"/>
    <lineage>
        <taxon>Bacteria</taxon>
        <taxon>Pseudomonadati</taxon>
        <taxon>Pseudomonadota</taxon>
        <taxon>Gammaproteobacteria</taxon>
        <taxon>Alteromonadales</taxon>
        <taxon>Colwelliaceae</taxon>
        <taxon>Thalassotalea</taxon>
    </lineage>
</organism>
<dbReference type="Pfam" id="PF02417">
    <property type="entry name" value="Chromate_transp"/>
    <property type="match status" value="2"/>
</dbReference>
<feature type="transmembrane region" description="Helical" evidence="7">
    <location>
        <begin position="316"/>
        <end position="337"/>
    </location>
</feature>
<dbReference type="InterPro" id="IPR003370">
    <property type="entry name" value="Chromate_transpt"/>
</dbReference>
<feature type="transmembrane region" description="Helical" evidence="7">
    <location>
        <begin position="367"/>
        <end position="383"/>
    </location>
</feature>
<keyword evidence="6 7" id="KW-0472">Membrane</keyword>
<evidence type="ECO:0000256" key="2">
    <source>
        <dbReference type="ARBA" id="ARBA00005262"/>
    </source>
</evidence>
<feature type="transmembrane region" description="Helical" evidence="7">
    <location>
        <begin position="74"/>
        <end position="95"/>
    </location>
</feature>
<proteinExistence type="inferred from homology"/>